<dbReference type="SUPFAM" id="SSF46785">
    <property type="entry name" value="Winged helix' DNA-binding domain"/>
    <property type="match status" value="1"/>
</dbReference>
<dbReference type="STRING" id="446469.Sked_12100"/>
<dbReference type="Proteomes" id="UP000000322">
    <property type="component" value="Chromosome"/>
</dbReference>
<feature type="domain" description="Winged helix DNA-binding" evidence="1">
    <location>
        <begin position="16"/>
        <end position="94"/>
    </location>
</feature>
<name>D1BE74_SANKS</name>
<accession>D1BE74</accession>
<dbReference type="InterPro" id="IPR036390">
    <property type="entry name" value="WH_DNA-bd_sf"/>
</dbReference>
<organism evidence="2 3">
    <name type="scientific">Sanguibacter keddieii (strain ATCC 51767 / DSM 10542 / NCFB 3025 / ST-74)</name>
    <dbReference type="NCBI Taxonomy" id="446469"/>
    <lineage>
        <taxon>Bacteria</taxon>
        <taxon>Bacillati</taxon>
        <taxon>Actinomycetota</taxon>
        <taxon>Actinomycetes</taxon>
        <taxon>Micrococcales</taxon>
        <taxon>Sanguibacteraceae</taxon>
        <taxon>Sanguibacter</taxon>
    </lineage>
</organism>
<evidence type="ECO:0000313" key="2">
    <source>
        <dbReference type="EMBL" id="ACZ21152.1"/>
    </source>
</evidence>
<proteinExistence type="predicted"/>
<dbReference type="PANTHER" id="PTHR37318">
    <property type="entry name" value="BSL7504 PROTEIN"/>
    <property type="match status" value="1"/>
</dbReference>
<dbReference type="Gene3D" id="1.10.10.10">
    <property type="entry name" value="Winged helix-like DNA-binding domain superfamily/Winged helix DNA-binding domain"/>
    <property type="match status" value="1"/>
</dbReference>
<reference evidence="2 3" key="1">
    <citation type="journal article" date="2009" name="Stand. Genomic Sci.">
        <title>Complete genome sequence of Sanguibacter keddieii type strain (ST-74).</title>
        <authorList>
            <person name="Ivanova N."/>
            <person name="Sikorski J."/>
            <person name="Sims D."/>
            <person name="Brettin T."/>
            <person name="Detter J.C."/>
            <person name="Han C."/>
            <person name="Lapidus A."/>
            <person name="Copeland A."/>
            <person name="Glavina Del Rio T."/>
            <person name="Nolan M."/>
            <person name="Chen F."/>
            <person name="Lucas S."/>
            <person name="Tice H."/>
            <person name="Cheng J.F."/>
            <person name="Bruce D."/>
            <person name="Goodwin L."/>
            <person name="Pitluck S."/>
            <person name="Pati A."/>
            <person name="Mavromatis K."/>
            <person name="Chen A."/>
            <person name="Palaniappan K."/>
            <person name="D'haeseleer P."/>
            <person name="Chain P."/>
            <person name="Bristow J."/>
            <person name="Eisen J.A."/>
            <person name="Markowitz V."/>
            <person name="Hugenholtz P."/>
            <person name="Goker M."/>
            <person name="Pukall R."/>
            <person name="Klenk H.P."/>
            <person name="Kyrpides N.C."/>
        </authorList>
    </citation>
    <scope>NUCLEOTIDE SEQUENCE [LARGE SCALE GENOMIC DNA]</scope>
    <source>
        <strain evidence="3">ATCC 51767 / DSM 10542 / NCFB 3025 / ST-74</strain>
    </source>
</reference>
<protein>
    <recommendedName>
        <fullName evidence="1">Winged helix DNA-binding domain-containing protein</fullName>
    </recommendedName>
</protein>
<dbReference type="InterPro" id="IPR027395">
    <property type="entry name" value="WH_DNA-bd_dom"/>
</dbReference>
<evidence type="ECO:0000313" key="3">
    <source>
        <dbReference type="Proteomes" id="UP000000322"/>
    </source>
</evidence>
<evidence type="ECO:0000259" key="1">
    <source>
        <dbReference type="Pfam" id="PF13601"/>
    </source>
</evidence>
<dbReference type="KEGG" id="ske:Sked_12100"/>
<dbReference type="PANTHER" id="PTHR37318:SF1">
    <property type="entry name" value="BSL7504 PROTEIN"/>
    <property type="match status" value="1"/>
</dbReference>
<dbReference type="Pfam" id="PF13601">
    <property type="entry name" value="HTH_34"/>
    <property type="match status" value="1"/>
</dbReference>
<keyword evidence="3" id="KW-1185">Reference proteome</keyword>
<dbReference type="HOGENOM" id="CLU_142189_0_1_11"/>
<dbReference type="RefSeq" id="WP_012866221.1">
    <property type="nucleotide sequence ID" value="NC_013521.1"/>
</dbReference>
<dbReference type="EMBL" id="CP001819">
    <property type="protein sequence ID" value="ACZ21152.1"/>
    <property type="molecule type" value="Genomic_DNA"/>
</dbReference>
<dbReference type="OrthoDB" id="4952043at2"/>
<dbReference type="eggNOG" id="COG1846">
    <property type="taxonomic scope" value="Bacteria"/>
</dbReference>
<gene>
    <name evidence="2" type="ordered locus">Sked_12100</name>
</gene>
<dbReference type="InterPro" id="IPR036388">
    <property type="entry name" value="WH-like_DNA-bd_sf"/>
</dbReference>
<dbReference type="AlphaFoldDB" id="D1BE74"/>
<sequence>MTHPRAALDKELTAPLRLSIAAALAAVEEAEFAAVRDAVETNDAELSRQVSRLETAGYLVVSKKKSGRYARTWLTLTPHGRDRLSSHVSALRQITG</sequence>